<proteinExistence type="predicted"/>
<keyword evidence="1" id="KW-0614">Plasmid</keyword>
<evidence type="ECO:0000313" key="2">
    <source>
        <dbReference type="Proteomes" id="UP000464524"/>
    </source>
</evidence>
<dbReference type="EMBL" id="CP047657">
    <property type="protein sequence ID" value="QHJ14072.1"/>
    <property type="molecule type" value="Genomic_DNA"/>
</dbReference>
<evidence type="ECO:0000313" key="1">
    <source>
        <dbReference type="EMBL" id="QHJ14072.1"/>
    </source>
</evidence>
<keyword evidence="2" id="KW-1185">Reference proteome</keyword>
<gene>
    <name evidence="1" type="ORF">FX988_04354</name>
</gene>
<accession>A0A857JRK1</accession>
<dbReference type="Proteomes" id="UP000464524">
    <property type="component" value="Plasmid unnamed"/>
</dbReference>
<name>A0A857JRK1_9ALTE</name>
<protein>
    <submittedName>
        <fullName evidence="1">Uncharacterized protein</fullName>
    </submittedName>
</protein>
<dbReference type="AlphaFoldDB" id="A0A857JRK1"/>
<geneLocation type="plasmid" evidence="1 2">
    <name>unnamed</name>
</geneLocation>
<organism evidence="1 2">
    <name type="scientific">Paraglaciecola mesophila</name>
    <dbReference type="NCBI Taxonomy" id="197222"/>
    <lineage>
        <taxon>Bacteria</taxon>
        <taxon>Pseudomonadati</taxon>
        <taxon>Pseudomonadota</taxon>
        <taxon>Gammaproteobacteria</taxon>
        <taxon>Alteromonadales</taxon>
        <taxon>Alteromonadaceae</taxon>
        <taxon>Paraglaciecola</taxon>
    </lineage>
</organism>
<dbReference type="KEGG" id="pmes:FX988_04354"/>
<sequence length="147" mass="16349">MLRSVSKSIYRLSIANLTHSEAYDFLPTKNFICADLTKQYASIRQAQGIELAKTLVLRLVQAYTSFTSTNLSGTSGTTYTGIYNDSWGQGSWVGYGTSHFNGYSRANDYSFIGNRATDLLDLAFSPNANIKSVETALEINQCEIPWY</sequence>
<reference evidence="1 2" key="1">
    <citation type="submission" date="2019-12" db="EMBL/GenBank/DDBJ databases">
        <title>Genome sequencing and assembly of endphytes of Porphyra tenera.</title>
        <authorList>
            <person name="Park J.M."/>
            <person name="Shin R."/>
            <person name="Jo S.H."/>
        </authorList>
    </citation>
    <scope>NUCLEOTIDE SEQUENCE [LARGE SCALE GENOMIC DNA]</scope>
    <source>
        <strain evidence="1 2">GPM4</strain>
        <plasmid evidence="1 2">unnamed</plasmid>
    </source>
</reference>